<accession>A0ABN0BCF5</accession>
<evidence type="ECO:0000313" key="2">
    <source>
        <dbReference type="Proteomes" id="UP000005755"/>
    </source>
</evidence>
<name>A0ABN0BCF5_9HELI</name>
<organism evidence="1 2">
    <name type="scientific">Helicobacter cinaedi CCUG 18818 = ATCC BAA-847</name>
    <dbReference type="NCBI Taxonomy" id="537971"/>
    <lineage>
        <taxon>Bacteria</taxon>
        <taxon>Pseudomonadati</taxon>
        <taxon>Campylobacterota</taxon>
        <taxon>Epsilonproteobacteria</taxon>
        <taxon>Campylobacterales</taxon>
        <taxon>Helicobacteraceae</taxon>
        <taxon>Helicobacter</taxon>
    </lineage>
</organism>
<dbReference type="EMBL" id="DS990393">
    <property type="protein sequence ID" value="EFR47245.1"/>
    <property type="molecule type" value="Genomic_DNA"/>
</dbReference>
<evidence type="ECO:0000313" key="1">
    <source>
        <dbReference type="EMBL" id="EFR47245.1"/>
    </source>
</evidence>
<sequence length="65" mass="7656">MLVSALLHFILRFFSHYSCSFLIIELCSLLHAEYKSYYKCLFQPCLSSASHNQIPLFFKSRVDFT</sequence>
<proteinExistence type="predicted"/>
<keyword evidence="2" id="KW-1185">Reference proteome</keyword>
<reference evidence="2" key="1">
    <citation type="journal article" date="2014" name="Genome Announc.">
        <title>Draft genome sequences of six enterohepatic helicobacter species isolated from humans and one from rhesus macaques.</title>
        <authorList>
            <person name="Shen Z."/>
            <person name="Sheh A."/>
            <person name="Young S.K."/>
            <person name="Abouelliel A."/>
            <person name="Ward D.V."/>
            <person name="Earl A.M."/>
            <person name="Fox J.G."/>
        </authorList>
    </citation>
    <scope>NUCLEOTIDE SEQUENCE [LARGE SCALE GENOMIC DNA]</scope>
    <source>
        <strain evidence="2">CCUG 18818</strain>
    </source>
</reference>
<protein>
    <submittedName>
        <fullName evidence="1">Uncharacterized protein</fullName>
    </submittedName>
</protein>
<gene>
    <name evidence="1" type="ORF">HCCG_01793</name>
</gene>
<dbReference type="Proteomes" id="UP000005755">
    <property type="component" value="Unassembled WGS sequence"/>
</dbReference>